<sequence>MTDNLLDPLGDAAALSESGAKKNYAKVGSARPSSLLYNYGPGAIMDLPQFTVMPAGLDDWDRIWARRDGIPRIHAPRLQAAVRTLMGTDRTELRPFPWQAKKTFMSSEGNDLGVPSRVFPQWLRCTGCDFLAPIPRFSYRNTHPYRTDEACFEHHNCPGRAEERVSRDKTPNRKRPTRTAVPARYLLACVDGHLDEFPYDAWVHHWQKCSKDSHPRLKMLDRTSGKGASATILCASCGQKRPMNEAQGEVGRSKLPGCRGRHPHLDSFDPAGCGNETQLMLVGASNLWFASTQAIIVMPESQARDEEVADQLRIDLQDGQELDTDAELLEWLTENGDQPKLLRVSLGKRPSTAFSDAELAAAVKVLLAPPPPESERKRRKENWDPIELLIPEWRYLQKDPLGRQHDGSDADKSGLVLSRRELDPQLPKHFSRVLAAEKLRKVNALIGFTRIDDMDRVDDLPKRLVPVTRAEKPMWTVATEDFGEGIFLQLDESWVRAWEARVKKSDIWAAHEAAHRLNFERRFSETAKNVDHLDRLPKPRYWLVHTLAHVLIREMAMTSGYSAASLSERLYAWEEGSDRPAAAGLLICTTAADSDGTLGGLVQLSEPARLQKIVKDALHRAERCSSDPVCAMRTPKAPEDFLHGAACHCCAMASETSCERANRFLDRRFLIDLPGNNLGFFSRA</sequence>
<evidence type="ECO:0000259" key="1">
    <source>
        <dbReference type="Pfam" id="PF09369"/>
    </source>
</evidence>
<dbReference type="InterPro" id="IPR018973">
    <property type="entry name" value="MZB"/>
</dbReference>
<proteinExistence type="predicted"/>
<gene>
    <name evidence="2" type="ORF">KIH74_35430</name>
</gene>
<reference evidence="2 3" key="1">
    <citation type="submission" date="2021-05" db="EMBL/GenBank/DDBJ databases">
        <title>Kineosporia and Streptomyces sp. nov. two new marine actinobacteria isolated from Coral.</title>
        <authorList>
            <person name="Buangrab K."/>
            <person name="Sutthacheep M."/>
            <person name="Yeemin T."/>
            <person name="Harunari E."/>
            <person name="Igarashi Y."/>
            <person name="Kanchanasin P."/>
            <person name="Tanasupawat S."/>
            <person name="Phongsopitanun W."/>
        </authorList>
    </citation>
    <scope>NUCLEOTIDE SEQUENCE [LARGE SCALE GENOMIC DNA]</scope>
    <source>
        <strain evidence="2 3">J2-2</strain>
    </source>
</reference>
<protein>
    <submittedName>
        <fullName evidence="2">DUF1998 domain-containing protein</fullName>
    </submittedName>
</protein>
<accession>A0ABS5TU38</accession>
<dbReference type="NCBIfam" id="NF038324">
    <property type="entry name" value="DrmB_fam"/>
    <property type="match status" value="1"/>
</dbReference>
<feature type="domain" description="MrfA-like Zn-binding" evidence="1">
    <location>
        <begin position="547"/>
        <end position="650"/>
    </location>
</feature>
<evidence type="ECO:0000313" key="3">
    <source>
        <dbReference type="Proteomes" id="UP001197247"/>
    </source>
</evidence>
<dbReference type="EMBL" id="JAHBAY010000027">
    <property type="protein sequence ID" value="MBT0774290.1"/>
    <property type="molecule type" value="Genomic_DNA"/>
</dbReference>
<dbReference type="InterPro" id="IPR047721">
    <property type="entry name" value="DrmB"/>
</dbReference>
<organism evidence="2 3">
    <name type="scientific">Kineosporia corallincola</name>
    <dbReference type="NCBI Taxonomy" id="2835133"/>
    <lineage>
        <taxon>Bacteria</taxon>
        <taxon>Bacillati</taxon>
        <taxon>Actinomycetota</taxon>
        <taxon>Actinomycetes</taxon>
        <taxon>Kineosporiales</taxon>
        <taxon>Kineosporiaceae</taxon>
        <taxon>Kineosporia</taxon>
    </lineage>
</organism>
<name>A0ABS5TU38_9ACTN</name>
<dbReference type="Proteomes" id="UP001197247">
    <property type="component" value="Unassembled WGS sequence"/>
</dbReference>
<evidence type="ECO:0000313" key="2">
    <source>
        <dbReference type="EMBL" id="MBT0774290.1"/>
    </source>
</evidence>
<comment type="caution">
    <text evidence="2">The sequence shown here is derived from an EMBL/GenBank/DDBJ whole genome shotgun (WGS) entry which is preliminary data.</text>
</comment>
<keyword evidence="3" id="KW-1185">Reference proteome</keyword>
<dbReference type="Pfam" id="PF09369">
    <property type="entry name" value="MZB"/>
    <property type="match status" value="1"/>
</dbReference>
<dbReference type="RefSeq" id="WP_214160829.1">
    <property type="nucleotide sequence ID" value="NZ_JAHBAY010000027.1"/>
</dbReference>